<proteinExistence type="predicted"/>
<evidence type="ECO:0000313" key="1">
    <source>
        <dbReference type="EMBL" id="HII61017.1"/>
    </source>
</evidence>
<dbReference type="EMBL" id="DUJN01000004">
    <property type="protein sequence ID" value="HII61017.1"/>
    <property type="molecule type" value="Genomic_DNA"/>
</dbReference>
<dbReference type="AlphaFoldDB" id="A0A832SMG9"/>
<evidence type="ECO:0000313" key="2">
    <source>
        <dbReference type="Proteomes" id="UP000617544"/>
    </source>
</evidence>
<dbReference type="GeneID" id="1444288"/>
<organism evidence="1 2">
    <name type="scientific">Pyrococcus horikoshii</name>
    <dbReference type="NCBI Taxonomy" id="53953"/>
    <lineage>
        <taxon>Archaea</taxon>
        <taxon>Methanobacteriati</taxon>
        <taxon>Methanobacteriota</taxon>
        <taxon>Thermococci</taxon>
        <taxon>Thermococcales</taxon>
        <taxon>Thermococcaceae</taxon>
        <taxon>Pyrococcus</taxon>
    </lineage>
</organism>
<reference evidence="1" key="1">
    <citation type="journal article" date="2020" name="bioRxiv">
        <title>A rank-normalized archaeal taxonomy based on genome phylogeny resolves widespread incomplete and uneven classifications.</title>
        <authorList>
            <person name="Rinke C."/>
            <person name="Chuvochina M."/>
            <person name="Mussig A.J."/>
            <person name="Chaumeil P.-A."/>
            <person name="Waite D.W."/>
            <person name="Whitman W.B."/>
            <person name="Parks D.H."/>
            <person name="Hugenholtz P."/>
        </authorList>
    </citation>
    <scope>NUCLEOTIDE SEQUENCE</scope>
    <source>
        <strain evidence="1">UBA8834</strain>
    </source>
</reference>
<gene>
    <name evidence="1" type="ORF">HA331_04565</name>
</gene>
<dbReference type="Proteomes" id="UP000617544">
    <property type="component" value="Unassembled WGS sequence"/>
</dbReference>
<comment type="caution">
    <text evidence="1">The sequence shown here is derived from an EMBL/GenBank/DDBJ whole genome shotgun (WGS) entry which is preliminary data.</text>
</comment>
<dbReference type="RefSeq" id="WP_010884501.1">
    <property type="nucleotide sequence ID" value="NZ_DUJN01000004.1"/>
</dbReference>
<protein>
    <submittedName>
        <fullName evidence="1">Uncharacterized protein</fullName>
    </submittedName>
</protein>
<sequence length="107" mass="12595">MISRAEIPQEFSSHRFFRIYLVSREDLFLFKSVTSIERVRDIEDLIVLVETGLDYEVIIRELENQLSKDDSLRSLIPMTIHQLDLLMEQIGTVKGLIHLMEYLIGRD</sequence>
<accession>A0A832SMG9</accession>
<name>A0A832SMG9_PYRHR</name>